<dbReference type="RefSeq" id="WP_377911932.1">
    <property type="nucleotide sequence ID" value="NZ_JBHSKS010000002.1"/>
</dbReference>
<protein>
    <recommendedName>
        <fullName evidence="3">Outer membrane protein beta-barrel domain-containing protein</fullName>
    </recommendedName>
</protein>
<evidence type="ECO:0000313" key="1">
    <source>
        <dbReference type="EMBL" id="MFC5190647.1"/>
    </source>
</evidence>
<proteinExistence type="predicted"/>
<keyword evidence="2" id="KW-1185">Reference proteome</keyword>
<reference evidence="2" key="1">
    <citation type="journal article" date="2019" name="Int. J. Syst. Evol. Microbiol.">
        <title>The Global Catalogue of Microorganisms (GCM) 10K type strain sequencing project: providing services to taxonomists for standard genome sequencing and annotation.</title>
        <authorList>
            <consortium name="The Broad Institute Genomics Platform"/>
            <consortium name="The Broad Institute Genome Sequencing Center for Infectious Disease"/>
            <person name="Wu L."/>
            <person name="Ma J."/>
        </authorList>
    </citation>
    <scope>NUCLEOTIDE SEQUENCE [LARGE SCALE GENOMIC DNA]</scope>
    <source>
        <strain evidence="2">CGMCC 1.7030</strain>
    </source>
</reference>
<evidence type="ECO:0008006" key="3">
    <source>
        <dbReference type="Google" id="ProtNLM"/>
    </source>
</evidence>
<comment type="caution">
    <text evidence="1">The sequence shown here is derived from an EMBL/GenBank/DDBJ whole genome shotgun (WGS) entry which is preliminary data.</text>
</comment>
<dbReference type="Proteomes" id="UP001596163">
    <property type="component" value="Unassembled WGS sequence"/>
</dbReference>
<organism evidence="1 2">
    <name type="scientific">Algoriphagus aquatilis</name>
    <dbReference type="NCBI Taxonomy" id="490186"/>
    <lineage>
        <taxon>Bacteria</taxon>
        <taxon>Pseudomonadati</taxon>
        <taxon>Bacteroidota</taxon>
        <taxon>Cytophagia</taxon>
        <taxon>Cytophagales</taxon>
        <taxon>Cyclobacteriaceae</taxon>
        <taxon>Algoriphagus</taxon>
    </lineage>
</organism>
<sequence length="165" mass="18733">MGILLAGQSMEYDFNPIAGITYERGLSRRGSLEFGLFYRTNQQDIYLSIDGPNFSIGEWTRVSEGFVSIPILYRISTRFAQISLGPQVEIFSTWGQRDQGEISLTDYRINPGVTFGPLLKIGKELKFKETLILEPEIRLGIRSFGFGEGFFGLGLRLKKEVHKRN</sequence>
<gene>
    <name evidence="1" type="ORF">ACFPIK_02625</name>
</gene>
<accession>A0ABW0BS21</accession>
<dbReference type="EMBL" id="JBHSKS010000002">
    <property type="protein sequence ID" value="MFC5190647.1"/>
    <property type="molecule type" value="Genomic_DNA"/>
</dbReference>
<name>A0ABW0BS21_9BACT</name>
<evidence type="ECO:0000313" key="2">
    <source>
        <dbReference type="Proteomes" id="UP001596163"/>
    </source>
</evidence>